<name>A0A381T290_9ZZZZ</name>
<proteinExistence type="predicted"/>
<reference evidence="1" key="1">
    <citation type="submission" date="2018-05" db="EMBL/GenBank/DDBJ databases">
        <authorList>
            <person name="Lanie J.A."/>
            <person name="Ng W.-L."/>
            <person name="Kazmierczak K.M."/>
            <person name="Andrzejewski T.M."/>
            <person name="Davidsen T.M."/>
            <person name="Wayne K.J."/>
            <person name="Tettelin H."/>
            <person name="Glass J.I."/>
            <person name="Rusch D."/>
            <person name="Podicherti R."/>
            <person name="Tsui H.-C.T."/>
            <person name="Winkler M.E."/>
        </authorList>
    </citation>
    <scope>NUCLEOTIDE SEQUENCE</scope>
</reference>
<organism evidence="1">
    <name type="scientific">marine metagenome</name>
    <dbReference type="NCBI Taxonomy" id="408172"/>
    <lineage>
        <taxon>unclassified sequences</taxon>
        <taxon>metagenomes</taxon>
        <taxon>ecological metagenomes</taxon>
    </lineage>
</organism>
<feature type="non-terminal residue" evidence="1">
    <location>
        <position position="1"/>
    </location>
</feature>
<dbReference type="AlphaFoldDB" id="A0A381T290"/>
<accession>A0A381T290</accession>
<sequence length="21" mass="2350">FFGLLLIEPAFLKGADRDVID</sequence>
<dbReference type="EMBL" id="UINC01003840">
    <property type="protein sequence ID" value="SVA09678.1"/>
    <property type="molecule type" value="Genomic_DNA"/>
</dbReference>
<protein>
    <submittedName>
        <fullName evidence="1">Uncharacterized protein</fullName>
    </submittedName>
</protein>
<evidence type="ECO:0000313" key="1">
    <source>
        <dbReference type="EMBL" id="SVA09678.1"/>
    </source>
</evidence>
<gene>
    <name evidence="1" type="ORF">METZ01_LOCUS62532</name>
</gene>